<feature type="domain" description="O-antigen ligase-related" evidence="6">
    <location>
        <begin position="228"/>
        <end position="353"/>
    </location>
</feature>
<evidence type="ECO:0000256" key="2">
    <source>
        <dbReference type="ARBA" id="ARBA00022692"/>
    </source>
</evidence>
<proteinExistence type="predicted"/>
<evidence type="ECO:0000256" key="5">
    <source>
        <dbReference type="SAM" id="Phobius"/>
    </source>
</evidence>
<evidence type="ECO:0000313" key="8">
    <source>
        <dbReference type="Proteomes" id="UP000318733"/>
    </source>
</evidence>
<feature type="transmembrane region" description="Helical" evidence="5">
    <location>
        <begin position="394"/>
        <end position="410"/>
    </location>
</feature>
<gene>
    <name evidence="7" type="ORF">FO440_05075</name>
</gene>
<feature type="transmembrane region" description="Helical" evidence="5">
    <location>
        <begin position="240"/>
        <end position="262"/>
    </location>
</feature>
<comment type="subcellular location">
    <subcellularLocation>
        <location evidence="1">Membrane</location>
        <topology evidence="1">Multi-pass membrane protein</topology>
    </subcellularLocation>
</comment>
<keyword evidence="2 5" id="KW-0812">Transmembrane</keyword>
<dbReference type="InterPro" id="IPR007016">
    <property type="entry name" value="O-antigen_ligase-rel_domated"/>
</dbReference>
<comment type="caution">
    <text evidence="7">The sequence shown here is derived from an EMBL/GenBank/DDBJ whole genome shotgun (WGS) entry which is preliminary data.</text>
</comment>
<dbReference type="InterPro" id="IPR051533">
    <property type="entry name" value="WaaL-like"/>
</dbReference>
<feature type="transmembrane region" description="Helical" evidence="5">
    <location>
        <begin position="20"/>
        <end position="47"/>
    </location>
</feature>
<evidence type="ECO:0000259" key="6">
    <source>
        <dbReference type="Pfam" id="PF04932"/>
    </source>
</evidence>
<keyword evidence="4 5" id="KW-0472">Membrane</keyword>
<dbReference type="OrthoDB" id="1435411at2"/>
<keyword evidence="3 5" id="KW-1133">Transmembrane helix</keyword>
<dbReference type="GO" id="GO:0016874">
    <property type="term" value="F:ligase activity"/>
    <property type="evidence" value="ECO:0007669"/>
    <property type="project" value="UniProtKB-KW"/>
</dbReference>
<keyword evidence="8" id="KW-1185">Reference proteome</keyword>
<feature type="transmembrane region" description="Helical" evidence="5">
    <location>
        <begin position="193"/>
        <end position="210"/>
    </location>
</feature>
<dbReference type="EMBL" id="VLPK01000001">
    <property type="protein sequence ID" value="TSJ43564.1"/>
    <property type="molecule type" value="Genomic_DNA"/>
</dbReference>
<dbReference type="GO" id="GO:0016020">
    <property type="term" value="C:membrane"/>
    <property type="evidence" value="ECO:0007669"/>
    <property type="project" value="UniProtKB-SubCell"/>
</dbReference>
<feature type="transmembrane region" description="Helical" evidence="5">
    <location>
        <begin position="216"/>
        <end position="233"/>
    </location>
</feature>
<evidence type="ECO:0000313" key="7">
    <source>
        <dbReference type="EMBL" id="TSJ43564.1"/>
    </source>
</evidence>
<feature type="transmembrane region" description="Helical" evidence="5">
    <location>
        <begin position="116"/>
        <end position="133"/>
    </location>
</feature>
<name>A0A556MUE2_9SPHI</name>
<sequence>MDGLFLKEGTTATKISYYHLLLFLASLPFDFFYSHIILISFCVHTLIQLNKKDIQPVFTFRNLVLQSVFFITLFSTIYTVNRPGAFAEWGNHITILLFPVLFCLTSFDIRKYRPQLLMGFAMVCTGTIAYLYIDALRAIRFYGLPYSSIISSAFTNHNFALPINMHATFLSLQIVIALIYLISVILKEQQKKLRLFYVTCACVLLAGLVQLSSKSVFVPVFFIINIGVPYYLLQGKKRSKFIMITASLSVLALAGIFTLKIMKTRYVTNLKYDLALTSKDQRFDSRLDRWSTAAELIKNRPITGYGAGSEIGLLHESFYAKKYYNSFLNHLNTHNQYLSFWLKSGIIGLLIYLGTLWFGFKQAIRQKDLLFLTFMLLIAFVSCSENLLDVDKGVMFYAFFFSFFIFSGGWETENSC</sequence>
<dbReference type="RefSeq" id="WP_144247130.1">
    <property type="nucleotide sequence ID" value="NZ_VLPK01000001.1"/>
</dbReference>
<feature type="transmembrane region" description="Helical" evidence="5">
    <location>
        <begin position="59"/>
        <end position="80"/>
    </location>
</feature>
<dbReference type="PANTHER" id="PTHR37422">
    <property type="entry name" value="TEICHURONIC ACID BIOSYNTHESIS PROTEIN TUAE"/>
    <property type="match status" value="1"/>
</dbReference>
<feature type="transmembrane region" description="Helical" evidence="5">
    <location>
        <begin position="340"/>
        <end position="360"/>
    </location>
</feature>
<keyword evidence="7" id="KW-0436">Ligase</keyword>
<feature type="transmembrane region" description="Helical" evidence="5">
    <location>
        <begin position="92"/>
        <end position="109"/>
    </location>
</feature>
<evidence type="ECO:0000256" key="3">
    <source>
        <dbReference type="ARBA" id="ARBA00022989"/>
    </source>
</evidence>
<dbReference type="AlphaFoldDB" id="A0A556MUE2"/>
<protein>
    <submittedName>
        <fullName evidence="7">O-antigen ligase family protein</fullName>
    </submittedName>
</protein>
<reference evidence="7 8" key="1">
    <citation type="submission" date="2019-07" db="EMBL/GenBank/DDBJ databases">
        <authorList>
            <person name="Huq M.A."/>
        </authorList>
    </citation>
    <scope>NUCLEOTIDE SEQUENCE [LARGE SCALE GENOMIC DNA]</scope>
    <source>
        <strain evidence="7 8">MAH-19</strain>
    </source>
</reference>
<dbReference type="Proteomes" id="UP000318733">
    <property type="component" value="Unassembled WGS sequence"/>
</dbReference>
<accession>A0A556MUE2</accession>
<evidence type="ECO:0000256" key="1">
    <source>
        <dbReference type="ARBA" id="ARBA00004141"/>
    </source>
</evidence>
<organism evidence="7 8">
    <name type="scientific">Mucilaginibacter corticis</name>
    <dbReference type="NCBI Taxonomy" id="2597670"/>
    <lineage>
        <taxon>Bacteria</taxon>
        <taxon>Pseudomonadati</taxon>
        <taxon>Bacteroidota</taxon>
        <taxon>Sphingobacteriia</taxon>
        <taxon>Sphingobacteriales</taxon>
        <taxon>Sphingobacteriaceae</taxon>
        <taxon>Mucilaginibacter</taxon>
    </lineage>
</organism>
<feature type="transmembrane region" description="Helical" evidence="5">
    <location>
        <begin position="167"/>
        <end position="186"/>
    </location>
</feature>
<feature type="transmembrane region" description="Helical" evidence="5">
    <location>
        <begin position="369"/>
        <end position="388"/>
    </location>
</feature>
<dbReference type="Pfam" id="PF04932">
    <property type="entry name" value="Wzy_C"/>
    <property type="match status" value="1"/>
</dbReference>
<evidence type="ECO:0000256" key="4">
    <source>
        <dbReference type="ARBA" id="ARBA00023136"/>
    </source>
</evidence>
<dbReference type="PANTHER" id="PTHR37422:SF17">
    <property type="entry name" value="O-ANTIGEN LIGASE"/>
    <property type="match status" value="1"/>
</dbReference>